<reference evidence="1" key="1">
    <citation type="submission" date="2014-11" db="EMBL/GenBank/DDBJ databases">
        <authorList>
            <person name="Amaro Gonzalez C."/>
        </authorList>
    </citation>
    <scope>NUCLEOTIDE SEQUENCE</scope>
</reference>
<name>A0A0E9X1N5_ANGAN</name>
<organism evidence="1">
    <name type="scientific">Anguilla anguilla</name>
    <name type="common">European freshwater eel</name>
    <name type="synonym">Muraena anguilla</name>
    <dbReference type="NCBI Taxonomy" id="7936"/>
    <lineage>
        <taxon>Eukaryota</taxon>
        <taxon>Metazoa</taxon>
        <taxon>Chordata</taxon>
        <taxon>Craniata</taxon>
        <taxon>Vertebrata</taxon>
        <taxon>Euteleostomi</taxon>
        <taxon>Actinopterygii</taxon>
        <taxon>Neopterygii</taxon>
        <taxon>Teleostei</taxon>
        <taxon>Anguilliformes</taxon>
        <taxon>Anguillidae</taxon>
        <taxon>Anguilla</taxon>
    </lineage>
</organism>
<sequence>MRISYTSKTRLHRVNNSTKRCSLNITEPARQQAFYKHWNPFHRNSKGLLIIHIKIKI</sequence>
<dbReference type="EMBL" id="GBXM01012959">
    <property type="protein sequence ID" value="JAH95618.1"/>
    <property type="molecule type" value="Transcribed_RNA"/>
</dbReference>
<accession>A0A0E9X1N5</accession>
<proteinExistence type="predicted"/>
<reference evidence="1" key="2">
    <citation type="journal article" date="2015" name="Fish Shellfish Immunol.">
        <title>Early steps in the European eel (Anguilla anguilla)-Vibrio vulnificus interaction in the gills: Role of the RtxA13 toxin.</title>
        <authorList>
            <person name="Callol A."/>
            <person name="Pajuelo D."/>
            <person name="Ebbesson L."/>
            <person name="Teles M."/>
            <person name="MacKenzie S."/>
            <person name="Amaro C."/>
        </authorList>
    </citation>
    <scope>NUCLEOTIDE SEQUENCE</scope>
</reference>
<evidence type="ECO:0000313" key="1">
    <source>
        <dbReference type="EMBL" id="JAH95618.1"/>
    </source>
</evidence>
<dbReference type="AlphaFoldDB" id="A0A0E9X1N5"/>
<protein>
    <submittedName>
        <fullName evidence="1">Uncharacterized protein</fullName>
    </submittedName>
</protein>